<evidence type="ECO:0000313" key="3">
    <source>
        <dbReference type="Proteomes" id="UP001501747"/>
    </source>
</evidence>
<keyword evidence="1" id="KW-0472">Membrane</keyword>
<keyword evidence="3" id="KW-1185">Reference proteome</keyword>
<accession>A0ABP7TBV8</accession>
<feature type="transmembrane region" description="Helical" evidence="1">
    <location>
        <begin position="101"/>
        <end position="121"/>
    </location>
</feature>
<evidence type="ECO:0008006" key="4">
    <source>
        <dbReference type="Google" id="ProtNLM"/>
    </source>
</evidence>
<sequence length="185" mass="19183">MTARGFLFQGKLWPSVLLTVLGPFWTLAIAVLTGIGLLVSVVALPLVVLGVPAFGLLGAVLVKVTGVDARWIGSVSGVAVDPLPSGKGTLWRVIAYHAARLLVAVITFAVLAPVVALGYLLTSEPLRLWLTTNPEPMFAFLHGGTKLAVAGPISFAVGAALVAVAVLACRPIAKVHCGLTESMLR</sequence>
<organism evidence="2 3">
    <name type="scientific">Allokutzneria multivorans</name>
    <dbReference type="NCBI Taxonomy" id="1142134"/>
    <lineage>
        <taxon>Bacteria</taxon>
        <taxon>Bacillati</taxon>
        <taxon>Actinomycetota</taxon>
        <taxon>Actinomycetes</taxon>
        <taxon>Pseudonocardiales</taxon>
        <taxon>Pseudonocardiaceae</taxon>
        <taxon>Allokutzneria</taxon>
    </lineage>
</organism>
<protein>
    <recommendedName>
        <fullName evidence="4">Sensor domain-containing protein</fullName>
    </recommendedName>
</protein>
<name>A0ABP7TBV8_9PSEU</name>
<feature type="transmembrane region" description="Helical" evidence="1">
    <location>
        <begin position="12"/>
        <end position="35"/>
    </location>
</feature>
<keyword evidence="1" id="KW-1133">Transmembrane helix</keyword>
<dbReference type="EMBL" id="BAABAL010000018">
    <property type="protein sequence ID" value="GAA4023261.1"/>
    <property type="molecule type" value="Genomic_DNA"/>
</dbReference>
<feature type="transmembrane region" description="Helical" evidence="1">
    <location>
        <begin position="147"/>
        <end position="169"/>
    </location>
</feature>
<keyword evidence="1" id="KW-0812">Transmembrane</keyword>
<dbReference type="Proteomes" id="UP001501747">
    <property type="component" value="Unassembled WGS sequence"/>
</dbReference>
<proteinExistence type="predicted"/>
<reference evidence="3" key="1">
    <citation type="journal article" date="2019" name="Int. J. Syst. Evol. Microbiol.">
        <title>The Global Catalogue of Microorganisms (GCM) 10K type strain sequencing project: providing services to taxonomists for standard genome sequencing and annotation.</title>
        <authorList>
            <consortium name="The Broad Institute Genomics Platform"/>
            <consortium name="The Broad Institute Genome Sequencing Center for Infectious Disease"/>
            <person name="Wu L."/>
            <person name="Ma J."/>
        </authorList>
    </citation>
    <scope>NUCLEOTIDE SEQUENCE [LARGE SCALE GENOMIC DNA]</scope>
    <source>
        <strain evidence="3">JCM 17342</strain>
    </source>
</reference>
<evidence type="ECO:0000256" key="1">
    <source>
        <dbReference type="SAM" id="Phobius"/>
    </source>
</evidence>
<evidence type="ECO:0000313" key="2">
    <source>
        <dbReference type="EMBL" id="GAA4023261.1"/>
    </source>
</evidence>
<gene>
    <name evidence="2" type="ORF">GCM10022247_54480</name>
</gene>
<feature type="transmembrane region" description="Helical" evidence="1">
    <location>
        <begin position="41"/>
        <end position="62"/>
    </location>
</feature>
<comment type="caution">
    <text evidence="2">The sequence shown here is derived from an EMBL/GenBank/DDBJ whole genome shotgun (WGS) entry which is preliminary data.</text>
</comment>